<keyword evidence="1" id="KW-0597">Phosphoprotein</keyword>
<evidence type="ECO:0000313" key="3">
    <source>
        <dbReference type="EMBL" id="QSW88436.1"/>
    </source>
</evidence>
<sequence length="156" mass="17700">MLEKHNSTKIIYHADDDEDDRMLFTDAVDELALPVRVQQASDGQQLLDILLRNTERLPDIVFLDINMPFRNGFECLEEIRRGKVPLREVKVVMLSTSGSPENIARAFELGADLYAVKPSSYQGLKELLSEILGVGKKQDREIKSGHKVYSSPTWLL</sequence>
<dbReference type="Proteomes" id="UP000663440">
    <property type="component" value="Chromosome"/>
</dbReference>
<organism evidence="3 4">
    <name type="scientific">Flavobacterium endoglycinae</name>
    <dbReference type="NCBI Taxonomy" id="2816357"/>
    <lineage>
        <taxon>Bacteria</taxon>
        <taxon>Pseudomonadati</taxon>
        <taxon>Bacteroidota</taxon>
        <taxon>Flavobacteriia</taxon>
        <taxon>Flavobacteriales</taxon>
        <taxon>Flavobacteriaceae</taxon>
        <taxon>Flavobacterium</taxon>
    </lineage>
</organism>
<dbReference type="RefSeq" id="WP_207295639.1">
    <property type="nucleotide sequence ID" value="NZ_CP071448.1"/>
</dbReference>
<keyword evidence="4" id="KW-1185">Reference proteome</keyword>
<evidence type="ECO:0000313" key="4">
    <source>
        <dbReference type="Proteomes" id="UP000663440"/>
    </source>
</evidence>
<dbReference type="PANTHER" id="PTHR44520:SF2">
    <property type="entry name" value="RESPONSE REGULATOR RCP1"/>
    <property type="match status" value="1"/>
</dbReference>
<dbReference type="InterPro" id="IPR052893">
    <property type="entry name" value="TCS_response_regulator"/>
</dbReference>
<dbReference type="InterPro" id="IPR001789">
    <property type="entry name" value="Sig_transdc_resp-reg_receiver"/>
</dbReference>
<dbReference type="PROSITE" id="PS50110">
    <property type="entry name" value="RESPONSE_REGULATORY"/>
    <property type="match status" value="1"/>
</dbReference>
<evidence type="ECO:0000256" key="1">
    <source>
        <dbReference type="PROSITE-ProRule" id="PRU00169"/>
    </source>
</evidence>
<dbReference type="SUPFAM" id="SSF52172">
    <property type="entry name" value="CheY-like"/>
    <property type="match status" value="1"/>
</dbReference>
<feature type="domain" description="Response regulatory" evidence="2">
    <location>
        <begin position="10"/>
        <end position="132"/>
    </location>
</feature>
<dbReference type="SMART" id="SM00448">
    <property type="entry name" value="REC"/>
    <property type="match status" value="1"/>
</dbReference>
<reference evidence="3 4" key="1">
    <citation type="submission" date="2021-03" db="EMBL/GenBank/DDBJ databases">
        <title>Flavobacterium kribbensis sp. nov, an endophytic bacteria, isolated from soybean.</title>
        <authorList>
            <person name="Lee J."/>
            <person name="Seo J."/>
        </authorList>
    </citation>
    <scope>NUCLEOTIDE SEQUENCE [LARGE SCALE GENOMIC DNA]</scope>
    <source>
        <strain evidence="3 4">BB8</strain>
    </source>
</reference>
<dbReference type="Pfam" id="PF00072">
    <property type="entry name" value="Response_reg"/>
    <property type="match status" value="1"/>
</dbReference>
<protein>
    <submittedName>
        <fullName evidence="3">Response regulator</fullName>
    </submittedName>
</protein>
<gene>
    <name evidence="3" type="ORF">J0383_19545</name>
</gene>
<name>A0ABX7QDF6_9FLAO</name>
<dbReference type="PANTHER" id="PTHR44520">
    <property type="entry name" value="RESPONSE REGULATOR RCP1-RELATED"/>
    <property type="match status" value="1"/>
</dbReference>
<evidence type="ECO:0000259" key="2">
    <source>
        <dbReference type="PROSITE" id="PS50110"/>
    </source>
</evidence>
<dbReference type="Gene3D" id="3.40.50.2300">
    <property type="match status" value="1"/>
</dbReference>
<accession>A0ABX7QDF6</accession>
<proteinExistence type="predicted"/>
<feature type="modified residue" description="4-aspartylphosphate" evidence="1">
    <location>
        <position position="64"/>
    </location>
</feature>
<dbReference type="InterPro" id="IPR011006">
    <property type="entry name" value="CheY-like_superfamily"/>
</dbReference>
<dbReference type="EMBL" id="CP071448">
    <property type="protein sequence ID" value="QSW88436.1"/>
    <property type="molecule type" value="Genomic_DNA"/>
</dbReference>